<feature type="region of interest" description="Disordered" evidence="3">
    <location>
        <begin position="859"/>
        <end position="984"/>
    </location>
</feature>
<dbReference type="EMBL" id="JAHUTJ010049841">
    <property type="protein sequence ID" value="MED6283580.1"/>
    <property type="molecule type" value="Genomic_DNA"/>
</dbReference>
<evidence type="ECO:0000256" key="3">
    <source>
        <dbReference type="SAM" id="MobiDB-lite"/>
    </source>
</evidence>
<dbReference type="InterPro" id="IPR027882">
    <property type="entry name" value="SOGA1/2-like_CC"/>
</dbReference>
<feature type="compositionally biased region" description="Low complexity" evidence="3">
    <location>
        <begin position="321"/>
        <end position="346"/>
    </location>
</feature>
<name>A0ABU7E8N9_9TELE</name>
<evidence type="ECO:0000256" key="2">
    <source>
        <dbReference type="SAM" id="Coils"/>
    </source>
</evidence>
<evidence type="ECO:0000256" key="1">
    <source>
        <dbReference type="ARBA" id="ARBA00023054"/>
    </source>
</evidence>
<reference evidence="5 6" key="1">
    <citation type="submission" date="2021-06" db="EMBL/GenBank/DDBJ databases">
        <authorList>
            <person name="Palmer J.M."/>
        </authorList>
    </citation>
    <scope>NUCLEOTIDE SEQUENCE [LARGE SCALE GENOMIC DNA]</scope>
    <source>
        <strain evidence="5 6">CL_MEX2019</strain>
        <tissue evidence="5">Muscle</tissue>
    </source>
</reference>
<feature type="region of interest" description="Disordered" evidence="3">
    <location>
        <begin position="321"/>
        <end position="359"/>
    </location>
</feature>
<proteinExistence type="predicted"/>
<keyword evidence="1 2" id="KW-0175">Coiled coil</keyword>
<feature type="coiled-coil region" evidence="2">
    <location>
        <begin position="269"/>
        <end position="296"/>
    </location>
</feature>
<feature type="region of interest" description="Disordered" evidence="3">
    <location>
        <begin position="30"/>
        <end position="82"/>
    </location>
</feature>
<evidence type="ECO:0000313" key="6">
    <source>
        <dbReference type="Proteomes" id="UP001352852"/>
    </source>
</evidence>
<evidence type="ECO:0000313" key="5">
    <source>
        <dbReference type="EMBL" id="MED6283580.1"/>
    </source>
</evidence>
<feature type="coiled-coil region" evidence="2">
    <location>
        <begin position="99"/>
        <end position="170"/>
    </location>
</feature>
<feature type="domain" description="SOGA 1/2-like coiled-coil" evidence="4">
    <location>
        <begin position="248"/>
        <end position="301"/>
    </location>
</feature>
<dbReference type="PANTHER" id="PTHR15705">
    <property type="entry name" value="MCG7194, ISOFORM CRA_A"/>
    <property type="match status" value="1"/>
</dbReference>
<feature type="compositionally biased region" description="Polar residues" evidence="3">
    <location>
        <begin position="940"/>
        <end position="949"/>
    </location>
</feature>
<feature type="region of interest" description="Disordered" evidence="3">
    <location>
        <begin position="1080"/>
        <end position="1128"/>
    </location>
</feature>
<feature type="compositionally biased region" description="Low complexity" evidence="3">
    <location>
        <begin position="1109"/>
        <end position="1126"/>
    </location>
</feature>
<dbReference type="PANTHER" id="PTHR15705:SF1">
    <property type="entry name" value="RIKEN CDNA 9330159F19 GENE"/>
    <property type="match status" value="1"/>
</dbReference>
<comment type="caution">
    <text evidence="5">The sequence shown here is derived from an EMBL/GenBank/DDBJ whole genome shotgun (WGS) entry which is preliminary data.</text>
</comment>
<feature type="compositionally biased region" description="Basic and acidic residues" evidence="3">
    <location>
        <begin position="30"/>
        <end position="40"/>
    </location>
</feature>
<protein>
    <recommendedName>
        <fullName evidence="4">SOGA 1/2-like coiled-coil domain-containing protein</fullName>
    </recommendedName>
</protein>
<feature type="compositionally biased region" description="Low complexity" evidence="3">
    <location>
        <begin position="963"/>
        <end position="979"/>
    </location>
</feature>
<feature type="compositionally biased region" description="Basic and acidic residues" evidence="3">
    <location>
        <begin position="929"/>
        <end position="939"/>
    </location>
</feature>
<keyword evidence="6" id="KW-1185">Reference proteome</keyword>
<feature type="region of interest" description="Disordered" evidence="3">
    <location>
        <begin position="214"/>
        <end position="233"/>
    </location>
</feature>
<dbReference type="Pfam" id="PF14818">
    <property type="entry name" value="SOGA1-2-like_CC"/>
    <property type="match status" value="1"/>
</dbReference>
<accession>A0ABU7E8N9</accession>
<organism evidence="5 6">
    <name type="scientific">Characodon lateralis</name>
    <dbReference type="NCBI Taxonomy" id="208331"/>
    <lineage>
        <taxon>Eukaryota</taxon>
        <taxon>Metazoa</taxon>
        <taxon>Chordata</taxon>
        <taxon>Craniata</taxon>
        <taxon>Vertebrata</taxon>
        <taxon>Euteleostomi</taxon>
        <taxon>Actinopterygii</taxon>
        <taxon>Neopterygii</taxon>
        <taxon>Teleostei</taxon>
        <taxon>Neoteleostei</taxon>
        <taxon>Acanthomorphata</taxon>
        <taxon>Ovalentaria</taxon>
        <taxon>Atherinomorphae</taxon>
        <taxon>Cyprinodontiformes</taxon>
        <taxon>Goodeidae</taxon>
        <taxon>Characodon</taxon>
    </lineage>
</organism>
<gene>
    <name evidence="5" type="ORF">CHARACLAT_010323</name>
</gene>
<dbReference type="Proteomes" id="UP001352852">
    <property type="component" value="Unassembled WGS sequence"/>
</dbReference>
<evidence type="ECO:0000259" key="4">
    <source>
        <dbReference type="Pfam" id="PF14818"/>
    </source>
</evidence>
<sequence length="1158" mass="128559">MWSAFMNGAGLQAGGGGGYVQSQGWEFVPRSRIEKADRGRGKNRSPLRRISSPPTVFSHIQEPPIGASQAEGGGGPQELGVLRGQLWPGPDPQHQQIQQTRLKKKLEDLKKRHVQDKEEWMREKESLLRQVADIQGGENRRILLDLKTVLEEVQTEVKKEEEKRSELQLQYTRDRCAWDIEKAELKCRIAQLEAREATGLVSGGLQSAAGLGSVTLHSPRKSNSETSTLCREREEQRRILADTHSTAMDLRCRLDNNERDWLREKAELLQRFDVERREWECQLKDMQKKIEELYCEVRSSRGGVTLDSMRPDDDAVHRLSMHSTSTGSSLLSDNSRSELLSSSTQSEPARNPPSPGLVLNRNISAESDTCFQADSLCGFNVGVQFSQSGPLKPELLVEPRSEESWKQDLSGDNKKAVDTKEVEAFYCGSSGRGAPQGYVSIRSGKGVHEIPQSPLWAELSYGSDKKKSTTALNAALKEIARVSEELCSYQDEIRKKSGDKRNQSESLCSSERHGKRFLQVEEASCDLGQIYDDLQALQRENWITLSPETTWRANRNSSDTWMANTADPYRYRDTETSPGGYSDMEAAAPPIPPRTSSWNLSSSNPDTEIHIAESPLPTVRKCHSPCVLLDRKCNSPSIVRKFEAMLQENEGKVFKDGALTSCSIPSSSNCNTGCCHNRWSCDASKLIPNKLLTDGTVQKSFSEVNILTAGKDLCPEKNSDAGKLQTFPVIHEFPVDSVSQEIQSVMPSLKGSRRNLMLERKTAEFNRTLFQAEMGRGVDVQDNYTRSKTCSEACKPVLATSGHILPTKDATSPSICSDGSTNITDSYPDVSLSPSISTSTIQNPKVEQVQMRCTTKVQEFRKKPETPSDLSLEEPQAGLMEAPKPSQSSEVKYKLRKAGSFSKKSQQSATAEPLSSAVTRPDESVESSNSKRENSDEVRPQTTRASVSPVQLAAESKKRQVTQPRQRSSSPYQSDSCRPVPRIMNEHPWKPLTLAAYPRPEGSRSNYGAVERILKNYESAARAQQNEMVSNPTELDMLDMAPLPLGPTLRHMQTSPTTQIHSPTAQVSLHGVKEVQLTVQEDEEPSATPPSTQKNFSRPARPANRRLPSRWASHSPTSSSSPSSSPCATPILPTSFPLQKHSSSFTYTHGFHIETVII</sequence>